<dbReference type="GO" id="GO:0005829">
    <property type="term" value="C:cytosol"/>
    <property type="evidence" value="ECO:0007669"/>
    <property type="project" value="TreeGrafter"/>
</dbReference>
<evidence type="ECO:0000313" key="12">
    <source>
        <dbReference type="Proteomes" id="UP000286678"/>
    </source>
</evidence>
<protein>
    <recommendedName>
        <fullName evidence="8 10">Aminodeoxychorismate lyase</fullName>
        <ecNumber evidence="8 10">4.1.3.38</ecNumber>
    </recommendedName>
</protein>
<dbReference type="RefSeq" id="WP_126832628.1">
    <property type="nucleotide sequence ID" value="NZ_PIPT01000001.1"/>
</dbReference>
<dbReference type="SUPFAM" id="SSF56752">
    <property type="entry name" value="D-aminoacid aminotransferase-like PLP-dependent enzymes"/>
    <property type="match status" value="1"/>
</dbReference>
<evidence type="ECO:0000256" key="6">
    <source>
        <dbReference type="ARBA" id="ARBA00023239"/>
    </source>
</evidence>
<dbReference type="Proteomes" id="UP000286678">
    <property type="component" value="Unassembled WGS sequence"/>
</dbReference>
<dbReference type="GO" id="GO:0008696">
    <property type="term" value="F:4-amino-4-deoxychorismate lyase activity"/>
    <property type="evidence" value="ECO:0007669"/>
    <property type="project" value="UniProtKB-UniRule"/>
</dbReference>
<dbReference type="GO" id="GO:0030170">
    <property type="term" value="F:pyridoxal phosphate binding"/>
    <property type="evidence" value="ECO:0007669"/>
    <property type="project" value="InterPro"/>
</dbReference>
<keyword evidence="12" id="KW-1185">Reference proteome</keyword>
<sequence length="257" mass="28606">MWCNGNKLTSTQLDRGLQFGDGHFTTLTREQGQLRWWSAHWQRLQEASYRLAMQLPNESEVLACLEQIEAPNAVIKIIITRGDSARGYGFSDAIKANWYVTAAELPERKQEPLTCAVAEFTLARSPFFAGLKTLNRLEQVMLSRERQQRAVDELVVCDSAGNLIEATSSNLFLRIDGAWHTPGLEHAGVAGVVRQQLLASQALGSTQVSHLPLSCLTNIDQAFVTNSVLGLRPLAQIGDHRLPEQQLPKALTSWWES</sequence>
<name>A0A432XQ73_9GAMM</name>
<evidence type="ECO:0000313" key="11">
    <source>
        <dbReference type="EMBL" id="RUO50885.1"/>
    </source>
</evidence>
<proteinExistence type="inferred from homology"/>
<evidence type="ECO:0000256" key="10">
    <source>
        <dbReference type="NCBIfam" id="TIGR03461"/>
    </source>
</evidence>
<comment type="cofactor">
    <cofactor evidence="1">
        <name>pyridoxal 5'-phosphate</name>
        <dbReference type="ChEBI" id="CHEBI:597326"/>
    </cofactor>
</comment>
<dbReference type="Pfam" id="PF01063">
    <property type="entry name" value="Aminotran_4"/>
    <property type="match status" value="1"/>
</dbReference>
<evidence type="ECO:0000256" key="2">
    <source>
        <dbReference type="ARBA" id="ARBA00009320"/>
    </source>
</evidence>
<dbReference type="GO" id="GO:0046656">
    <property type="term" value="P:folic acid biosynthetic process"/>
    <property type="evidence" value="ECO:0007669"/>
    <property type="project" value="UniProtKB-KW"/>
</dbReference>
<evidence type="ECO:0000256" key="8">
    <source>
        <dbReference type="ARBA" id="ARBA00035676"/>
    </source>
</evidence>
<organism evidence="11 12">
    <name type="scientific">Pseudidiomarina aquimaris</name>
    <dbReference type="NCBI Taxonomy" id="641841"/>
    <lineage>
        <taxon>Bacteria</taxon>
        <taxon>Pseudomonadati</taxon>
        <taxon>Pseudomonadota</taxon>
        <taxon>Gammaproteobacteria</taxon>
        <taxon>Alteromonadales</taxon>
        <taxon>Idiomarinaceae</taxon>
        <taxon>Pseudidiomarina</taxon>
    </lineage>
</organism>
<dbReference type="PANTHER" id="PTHR42743:SF2">
    <property type="entry name" value="AMINODEOXYCHORISMATE LYASE"/>
    <property type="match status" value="1"/>
</dbReference>
<dbReference type="InterPro" id="IPR036038">
    <property type="entry name" value="Aminotransferase-like"/>
</dbReference>
<dbReference type="EC" id="4.1.3.38" evidence="8 10"/>
<dbReference type="GO" id="GO:0008153">
    <property type="term" value="P:4-aminobenzoate biosynthetic process"/>
    <property type="evidence" value="ECO:0007669"/>
    <property type="project" value="UniProtKB-UniRule"/>
</dbReference>
<evidence type="ECO:0000256" key="9">
    <source>
        <dbReference type="ARBA" id="ARBA00049529"/>
    </source>
</evidence>
<comment type="subunit">
    <text evidence="3">Homodimer.</text>
</comment>
<dbReference type="InterPro" id="IPR001544">
    <property type="entry name" value="Aminotrans_IV"/>
</dbReference>
<dbReference type="NCBIfam" id="TIGR03461">
    <property type="entry name" value="pabC_Proteo"/>
    <property type="match status" value="1"/>
</dbReference>
<keyword evidence="6 11" id="KW-0456">Lyase</keyword>
<reference evidence="12" key="1">
    <citation type="journal article" date="2018" name="Front. Microbiol.">
        <title>Genome-Based Analysis Reveals the Taxonomy and Diversity of the Family Idiomarinaceae.</title>
        <authorList>
            <person name="Liu Y."/>
            <person name="Lai Q."/>
            <person name="Shao Z."/>
        </authorList>
    </citation>
    <scope>NUCLEOTIDE SEQUENCE [LARGE SCALE GENOMIC DNA]</scope>
    <source>
        <strain evidence="12">SW15</strain>
    </source>
</reference>
<comment type="caution">
    <text evidence="11">The sequence shown here is derived from an EMBL/GenBank/DDBJ whole genome shotgun (WGS) entry which is preliminary data.</text>
</comment>
<evidence type="ECO:0000256" key="1">
    <source>
        <dbReference type="ARBA" id="ARBA00001933"/>
    </source>
</evidence>
<keyword evidence="4" id="KW-0663">Pyridoxal phosphate</keyword>
<dbReference type="InterPro" id="IPR050571">
    <property type="entry name" value="Class-IV_PLP-Dep_Aminotrnsfr"/>
</dbReference>
<dbReference type="Gene3D" id="3.30.470.10">
    <property type="match status" value="1"/>
</dbReference>
<dbReference type="InterPro" id="IPR043132">
    <property type="entry name" value="BCAT-like_C"/>
</dbReference>
<dbReference type="EMBL" id="PIPT01000001">
    <property type="protein sequence ID" value="RUO50885.1"/>
    <property type="molecule type" value="Genomic_DNA"/>
</dbReference>
<gene>
    <name evidence="11" type="primary">pabC</name>
    <name evidence="11" type="ORF">CWE21_01975</name>
</gene>
<dbReference type="InterPro" id="IPR017824">
    <property type="entry name" value="Aminodeoxychorismate_lyase_IV"/>
</dbReference>
<accession>A0A432XQ73</accession>
<evidence type="ECO:0000256" key="5">
    <source>
        <dbReference type="ARBA" id="ARBA00022909"/>
    </source>
</evidence>
<evidence type="ECO:0000256" key="7">
    <source>
        <dbReference type="ARBA" id="ARBA00035633"/>
    </source>
</evidence>
<comment type="similarity">
    <text evidence="2">Belongs to the class-IV pyridoxal-phosphate-dependent aminotransferase family.</text>
</comment>
<comment type="pathway">
    <text evidence="7">Cofactor biosynthesis; tetrahydrofolate biosynthesis; 4-aminobenzoate from chorismate: step 2/2.</text>
</comment>
<dbReference type="AlphaFoldDB" id="A0A432XQ73"/>
<dbReference type="Gene3D" id="3.20.10.10">
    <property type="entry name" value="D-amino Acid Aminotransferase, subunit A, domain 2"/>
    <property type="match status" value="1"/>
</dbReference>
<dbReference type="OrthoDB" id="9805628at2"/>
<dbReference type="InterPro" id="IPR043131">
    <property type="entry name" value="BCAT-like_N"/>
</dbReference>
<dbReference type="PANTHER" id="PTHR42743">
    <property type="entry name" value="AMINO-ACID AMINOTRANSFERASE"/>
    <property type="match status" value="1"/>
</dbReference>
<evidence type="ECO:0000256" key="4">
    <source>
        <dbReference type="ARBA" id="ARBA00022898"/>
    </source>
</evidence>
<evidence type="ECO:0000256" key="3">
    <source>
        <dbReference type="ARBA" id="ARBA00011738"/>
    </source>
</evidence>
<keyword evidence="5" id="KW-0289">Folate biosynthesis</keyword>
<comment type="catalytic activity">
    <reaction evidence="9">
        <text>4-amino-4-deoxychorismate = 4-aminobenzoate + pyruvate + H(+)</text>
        <dbReference type="Rhea" id="RHEA:16201"/>
        <dbReference type="ChEBI" id="CHEBI:15361"/>
        <dbReference type="ChEBI" id="CHEBI:15378"/>
        <dbReference type="ChEBI" id="CHEBI:17836"/>
        <dbReference type="ChEBI" id="CHEBI:58406"/>
        <dbReference type="EC" id="4.1.3.38"/>
    </reaction>
</comment>